<keyword evidence="5" id="KW-0472">Membrane</keyword>
<keyword evidence="11" id="KW-1185">Reference proteome</keyword>
<proteinExistence type="predicted"/>
<feature type="domain" description="WSC" evidence="9">
    <location>
        <begin position="208"/>
        <end position="304"/>
    </location>
</feature>
<evidence type="ECO:0000313" key="11">
    <source>
        <dbReference type="Proteomes" id="UP000091956"/>
    </source>
</evidence>
<dbReference type="OrthoDB" id="5985073at2759"/>
<protein>
    <recommendedName>
        <fullName evidence="9">WSC domain-containing protein</fullName>
    </recommendedName>
</protein>
<evidence type="ECO:0000259" key="9">
    <source>
        <dbReference type="PROSITE" id="PS51212"/>
    </source>
</evidence>
<dbReference type="PANTHER" id="PTHR24269:SF16">
    <property type="entry name" value="PROTEIN SLG1"/>
    <property type="match status" value="1"/>
</dbReference>
<feature type="domain" description="WSC" evidence="9">
    <location>
        <begin position="100"/>
        <end position="197"/>
    </location>
</feature>
<keyword evidence="4" id="KW-1133">Transmembrane helix</keyword>
<gene>
    <name evidence="10" type="ORF">VE01_03031</name>
</gene>
<dbReference type="InterPro" id="IPR002889">
    <property type="entry name" value="WSC_carb-bd"/>
</dbReference>
<evidence type="ECO:0000256" key="2">
    <source>
        <dbReference type="ARBA" id="ARBA00022692"/>
    </source>
</evidence>
<dbReference type="Proteomes" id="UP000091956">
    <property type="component" value="Unassembled WGS sequence"/>
</dbReference>
<feature type="signal peptide" evidence="8">
    <location>
        <begin position="1"/>
        <end position="18"/>
    </location>
</feature>
<dbReference type="EMBL" id="KV460217">
    <property type="protein sequence ID" value="OBT98356.1"/>
    <property type="molecule type" value="Genomic_DNA"/>
</dbReference>
<dbReference type="AlphaFoldDB" id="A0A1B8GR94"/>
<name>A0A1B8GR94_9PEZI</name>
<evidence type="ECO:0000256" key="8">
    <source>
        <dbReference type="SAM" id="SignalP"/>
    </source>
</evidence>
<keyword evidence="2" id="KW-0812">Transmembrane</keyword>
<dbReference type="InterPro" id="IPR051836">
    <property type="entry name" value="Kremen_rcpt"/>
</dbReference>
<dbReference type="Pfam" id="PF01822">
    <property type="entry name" value="WSC"/>
    <property type="match status" value="2"/>
</dbReference>
<organism evidence="10 11">
    <name type="scientific">Pseudogymnoascus verrucosus</name>
    <dbReference type="NCBI Taxonomy" id="342668"/>
    <lineage>
        <taxon>Eukaryota</taxon>
        <taxon>Fungi</taxon>
        <taxon>Dikarya</taxon>
        <taxon>Ascomycota</taxon>
        <taxon>Pezizomycotina</taxon>
        <taxon>Leotiomycetes</taxon>
        <taxon>Thelebolales</taxon>
        <taxon>Thelebolaceae</taxon>
        <taxon>Pseudogymnoascus</taxon>
    </lineage>
</organism>
<dbReference type="SMART" id="SM00321">
    <property type="entry name" value="WSC"/>
    <property type="match status" value="2"/>
</dbReference>
<dbReference type="GeneID" id="28836417"/>
<feature type="compositionally biased region" description="Low complexity" evidence="7">
    <location>
        <begin position="80"/>
        <end position="96"/>
    </location>
</feature>
<evidence type="ECO:0000256" key="1">
    <source>
        <dbReference type="ARBA" id="ARBA00004167"/>
    </source>
</evidence>
<evidence type="ECO:0000256" key="4">
    <source>
        <dbReference type="ARBA" id="ARBA00022989"/>
    </source>
</evidence>
<dbReference type="STRING" id="342668.A0A1B8GR94"/>
<keyword evidence="3 8" id="KW-0732">Signal</keyword>
<feature type="region of interest" description="Disordered" evidence="7">
    <location>
        <begin position="69"/>
        <end position="96"/>
    </location>
</feature>
<evidence type="ECO:0000256" key="7">
    <source>
        <dbReference type="SAM" id="MobiDB-lite"/>
    </source>
</evidence>
<feature type="chain" id="PRO_5008609021" description="WSC domain-containing protein" evidence="8">
    <location>
        <begin position="19"/>
        <end position="434"/>
    </location>
</feature>
<reference evidence="10 11" key="1">
    <citation type="submission" date="2016-03" db="EMBL/GenBank/DDBJ databases">
        <title>Comparative genomics of Pseudogymnoascus destructans, the fungus causing white-nose syndrome of bats.</title>
        <authorList>
            <person name="Palmer J.M."/>
            <person name="Drees K.P."/>
            <person name="Foster J.T."/>
            <person name="Lindner D.L."/>
        </authorList>
    </citation>
    <scope>NUCLEOTIDE SEQUENCE [LARGE SCALE GENOMIC DNA]</scope>
    <source>
        <strain evidence="10 11">UAMH 10579</strain>
    </source>
</reference>
<evidence type="ECO:0000256" key="6">
    <source>
        <dbReference type="ARBA" id="ARBA00023180"/>
    </source>
</evidence>
<comment type="subcellular location">
    <subcellularLocation>
        <location evidence="1">Membrane</location>
        <topology evidence="1">Single-pass membrane protein</topology>
    </subcellularLocation>
</comment>
<dbReference type="PROSITE" id="PS51212">
    <property type="entry name" value="WSC"/>
    <property type="match status" value="2"/>
</dbReference>
<keyword evidence="6" id="KW-0325">Glycoprotein</keyword>
<dbReference type="PANTHER" id="PTHR24269">
    <property type="entry name" value="KREMEN PROTEIN"/>
    <property type="match status" value="1"/>
</dbReference>
<sequence>MKISASFVAAGLVVLANAKANPDPNPGSAGVGVGVGVGVNVGGLGGLLGGIIGGIGGLLGLGGNHGGGGGGGGNPEPPCTTSTTKKPTTTTAAPTSTATSCVNLGCYADPIGLPSRVLTFNSQINEGAQTPESCRAICLAAGLKYAGLEYSFECWCGDVLHNVSPPVIDASKCTFPCSGDSSKTCGGQEYLDLWDCSAAIPTPPDVNGCKPLGCYTDSTSGRTLKTSVEGGDANQSHETCTAACIALGFRFAGTEYGQECWCADSLASTGVPAPDGNEQCDMPCAGNPSQKCGGKDRINVYDCQYPTPSGTAPPVVTVAPTSPPCPPRLVFDFHGCFGNRKTDSLAFCYDWLKVKQVNAITTTTTIKNRWAARSLGDKGPFGNYGGRLGNSRCQTYLPKWPKLKDFQDDEIERACRCHVGQWWQAPVVTKTVFH</sequence>
<evidence type="ECO:0000313" key="10">
    <source>
        <dbReference type="EMBL" id="OBT98356.1"/>
    </source>
</evidence>
<evidence type="ECO:0000256" key="5">
    <source>
        <dbReference type="ARBA" id="ARBA00023136"/>
    </source>
</evidence>
<dbReference type="GO" id="GO:0005886">
    <property type="term" value="C:plasma membrane"/>
    <property type="evidence" value="ECO:0007669"/>
    <property type="project" value="TreeGrafter"/>
</dbReference>
<evidence type="ECO:0000256" key="3">
    <source>
        <dbReference type="ARBA" id="ARBA00022729"/>
    </source>
</evidence>
<reference evidence="11" key="2">
    <citation type="journal article" date="2018" name="Nat. Commun.">
        <title>Extreme sensitivity to ultraviolet light in the fungal pathogen causing white-nose syndrome of bats.</title>
        <authorList>
            <person name="Palmer J.M."/>
            <person name="Drees K.P."/>
            <person name="Foster J.T."/>
            <person name="Lindner D.L."/>
        </authorList>
    </citation>
    <scope>NUCLEOTIDE SEQUENCE [LARGE SCALE GENOMIC DNA]</scope>
    <source>
        <strain evidence="11">UAMH 10579</strain>
    </source>
</reference>
<dbReference type="RefSeq" id="XP_018132089.1">
    <property type="nucleotide sequence ID" value="XM_018272529.2"/>
</dbReference>
<accession>A0A1B8GR94</accession>